<accession>A0A1Y3BNI6</accession>
<keyword evidence="2" id="KW-1185">Reference proteome</keyword>
<dbReference type="EMBL" id="MUJZ01012842">
    <property type="protein sequence ID" value="OTF81574.1"/>
    <property type="molecule type" value="Genomic_DNA"/>
</dbReference>
<dbReference type="Proteomes" id="UP000194236">
    <property type="component" value="Unassembled WGS sequence"/>
</dbReference>
<gene>
    <name evidence="1" type="ORF">BLA29_006771</name>
</gene>
<sequence>MSQTAQIVLLPTQNLQVSNTSTLVQKTTIAEPVQMILPTNNDLVGSYQVAAATFPNVSVLVPTTILIANQNECILIPQQQNSQNIGQPNLSLQVAPTNTPLFYTSSVDSSYEANNVEYAEVLQQPQEEQECEIIALDNNINAQTILAGITMTDQNETILNPQSTQLINNNCQIIGIVHNGVNQVGILQQPQSSLMNSTSVDQAIQQVLLSKCMDTTDGNNNKQNRQAIEIHADGYQYEMNDFLTSIVEPSQTSSSSTSNITTFLKEKSDPDQAKEWLKDCFIL</sequence>
<reference evidence="1 2" key="1">
    <citation type="submission" date="2017-03" db="EMBL/GenBank/DDBJ databases">
        <title>Genome Survey of Euroglyphus maynei.</title>
        <authorList>
            <person name="Arlian L.G."/>
            <person name="Morgan M.S."/>
            <person name="Rider S.D."/>
        </authorList>
    </citation>
    <scope>NUCLEOTIDE SEQUENCE [LARGE SCALE GENOMIC DNA]</scope>
    <source>
        <strain evidence="1">Arlian Lab</strain>
        <tissue evidence="1">Whole body</tissue>
    </source>
</reference>
<organism evidence="1 2">
    <name type="scientific">Euroglyphus maynei</name>
    <name type="common">Mayne's house dust mite</name>
    <dbReference type="NCBI Taxonomy" id="6958"/>
    <lineage>
        <taxon>Eukaryota</taxon>
        <taxon>Metazoa</taxon>
        <taxon>Ecdysozoa</taxon>
        <taxon>Arthropoda</taxon>
        <taxon>Chelicerata</taxon>
        <taxon>Arachnida</taxon>
        <taxon>Acari</taxon>
        <taxon>Acariformes</taxon>
        <taxon>Sarcoptiformes</taxon>
        <taxon>Astigmata</taxon>
        <taxon>Psoroptidia</taxon>
        <taxon>Analgoidea</taxon>
        <taxon>Pyroglyphidae</taxon>
        <taxon>Pyroglyphinae</taxon>
        <taxon>Euroglyphus</taxon>
    </lineage>
</organism>
<evidence type="ECO:0000313" key="2">
    <source>
        <dbReference type="Proteomes" id="UP000194236"/>
    </source>
</evidence>
<proteinExistence type="predicted"/>
<comment type="caution">
    <text evidence="1">The sequence shown here is derived from an EMBL/GenBank/DDBJ whole genome shotgun (WGS) entry which is preliminary data.</text>
</comment>
<dbReference type="OrthoDB" id="10402402at2759"/>
<name>A0A1Y3BNI6_EURMA</name>
<dbReference type="AlphaFoldDB" id="A0A1Y3BNI6"/>
<evidence type="ECO:0000313" key="1">
    <source>
        <dbReference type="EMBL" id="OTF81574.1"/>
    </source>
</evidence>
<protein>
    <submittedName>
        <fullName evidence="1">Uncharacterized protein</fullName>
    </submittedName>
</protein>